<dbReference type="AlphaFoldDB" id="A0A9W9CGA9"/>
<accession>A0A9W9CGA9</accession>
<dbReference type="OrthoDB" id="3792834at2759"/>
<sequence>MARPATSFSPFVQDIRPSPEKYSTPSPQLDDTVATDQPAYHRQILSLQPEQQPAMASPIPPLRAEQQVFRSGYQGQYAAQVAAPWLEHMDPALNSQSHNSPLDRHEYGPEDQYIFTEQHAALDYGLPADYRTAAEPFLTYASVQDQGQLSVEPVRALIGNGMPTVQQQIGLKFAMTEPLEVILPTDEELAQDVDAEGETEDEEDAEVGKNSTATEVPCSDPGYHSQTEEQQPAQPQQKLYIRFSARKKQVEEDAESKKGDTNTLENERKRPSTTSIEELTNEIVGGASHKRTRFERGPTEPKISSSPAPATKGKQKRQSETSVEHLRNEHVEGGPRKGARKDSSLSSPLTEPEADHPLMQNTQQGGRILSMQEQYASSPPLPTTDIAPPPPHRFSAEIPEYIIELFEGLEGQDYQVLPDIEDRNGKVLPWTAERLTLLYIHSYTQDNIELCDLITDVWIRAFQERNRTMGLPPMWRPNKHHSGRDLTRDKDGYMKEYGQVGLPDVPRWQQELDLPTLGKDVTKFIPRLLNQLYDQTAESNGARMLWADAIALCGTTAEDFFTECKKQKIEVHEGLIHNVMCTSLRGLRRNLTLKIEEVNKDSWCRRYHLHSKWGMECHRSKGKKDKEEKQAAQSPTHTAGGDGEMLAVQDDLNAAMLQGFEQEEDDGNLAQEVHQRKHLQCAGDAPSSVHDSAVDVEGGDNGDSSEEE</sequence>
<evidence type="ECO:0000313" key="2">
    <source>
        <dbReference type="EMBL" id="KAJ4360336.1"/>
    </source>
</evidence>
<feature type="region of interest" description="Disordered" evidence="1">
    <location>
        <begin position="192"/>
        <end position="359"/>
    </location>
</feature>
<feature type="compositionally biased region" description="Basic and acidic residues" evidence="1">
    <location>
        <begin position="618"/>
        <end position="630"/>
    </location>
</feature>
<dbReference type="Proteomes" id="UP001140513">
    <property type="component" value="Unassembled WGS sequence"/>
</dbReference>
<reference evidence="2" key="1">
    <citation type="submission" date="2022-10" db="EMBL/GenBank/DDBJ databases">
        <title>Tapping the CABI collections for fungal endophytes: first genome assemblies for Collariella, Neodidymelliopsis, Ascochyta clinopodiicola, Didymella pomorum, Didymosphaeria variabile, Neocosmospora piperis and Neocucurbitaria cava.</title>
        <authorList>
            <person name="Hill R."/>
        </authorList>
    </citation>
    <scope>NUCLEOTIDE SEQUENCE</scope>
    <source>
        <strain evidence="2">IMI 356815</strain>
    </source>
</reference>
<organism evidence="2 3">
    <name type="scientific">Didymosphaeria variabile</name>
    <dbReference type="NCBI Taxonomy" id="1932322"/>
    <lineage>
        <taxon>Eukaryota</taxon>
        <taxon>Fungi</taxon>
        <taxon>Dikarya</taxon>
        <taxon>Ascomycota</taxon>
        <taxon>Pezizomycotina</taxon>
        <taxon>Dothideomycetes</taxon>
        <taxon>Pleosporomycetidae</taxon>
        <taxon>Pleosporales</taxon>
        <taxon>Massarineae</taxon>
        <taxon>Didymosphaeriaceae</taxon>
        <taxon>Didymosphaeria</taxon>
    </lineage>
</organism>
<proteinExistence type="predicted"/>
<dbReference type="GeneID" id="80904428"/>
<dbReference type="EMBL" id="JAPEUX010000001">
    <property type="protein sequence ID" value="KAJ4360336.1"/>
    <property type="molecule type" value="Genomic_DNA"/>
</dbReference>
<gene>
    <name evidence="2" type="ORF">N0V89_000898</name>
</gene>
<protein>
    <submittedName>
        <fullName evidence="2">Uncharacterized protein</fullName>
    </submittedName>
</protein>
<keyword evidence="3" id="KW-1185">Reference proteome</keyword>
<name>A0A9W9CGA9_9PLEO</name>
<dbReference type="RefSeq" id="XP_056076538.1">
    <property type="nucleotide sequence ID" value="XM_056209716.1"/>
</dbReference>
<feature type="region of interest" description="Disordered" evidence="1">
    <location>
        <begin position="618"/>
        <end position="708"/>
    </location>
</feature>
<feature type="compositionally biased region" description="Basic and acidic residues" evidence="1">
    <location>
        <begin position="248"/>
        <end position="270"/>
    </location>
</feature>
<comment type="caution">
    <text evidence="2">The sequence shown here is derived from an EMBL/GenBank/DDBJ whole genome shotgun (WGS) entry which is preliminary data.</text>
</comment>
<evidence type="ECO:0000256" key="1">
    <source>
        <dbReference type="SAM" id="MobiDB-lite"/>
    </source>
</evidence>
<feature type="compositionally biased region" description="Acidic residues" evidence="1">
    <location>
        <begin position="697"/>
        <end position="708"/>
    </location>
</feature>
<feature type="compositionally biased region" description="Polar residues" evidence="1">
    <location>
        <begin position="1"/>
        <end position="10"/>
    </location>
</feature>
<feature type="compositionally biased region" description="Low complexity" evidence="1">
    <location>
        <begin position="228"/>
        <end position="237"/>
    </location>
</feature>
<feature type="region of interest" description="Disordered" evidence="1">
    <location>
        <begin position="1"/>
        <end position="57"/>
    </location>
</feature>
<evidence type="ECO:0000313" key="3">
    <source>
        <dbReference type="Proteomes" id="UP001140513"/>
    </source>
</evidence>
<feature type="compositionally biased region" description="Acidic residues" evidence="1">
    <location>
        <begin position="192"/>
        <end position="205"/>
    </location>
</feature>
<feature type="compositionally biased region" description="Basic and acidic residues" evidence="1">
    <location>
        <begin position="317"/>
        <end position="343"/>
    </location>
</feature>